<proteinExistence type="predicted"/>
<evidence type="ECO:0000256" key="6">
    <source>
        <dbReference type="SAM" id="MobiDB-lite"/>
    </source>
</evidence>
<evidence type="ECO:0000256" key="5">
    <source>
        <dbReference type="ARBA" id="ARBA00023163"/>
    </source>
</evidence>
<dbReference type="Pfam" id="PF00628">
    <property type="entry name" value="PHD"/>
    <property type="match status" value="1"/>
</dbReference>
<evidence type="ECO:0000313" key="8">
    <source>
        <dbReference type="EMBL" id="MQL97841.1"/>
    </source>
</evidence>
<dbReference type="EMBL" id="NMUH01002106">
    <property type="protein sequence ID" value="MQL97841.1"/>
    <property type="molecule type" value="Genomic_DNA"/>
</dbReference>
<comment type="caution">
    <text evidence="8">The sequence shown here is derived from an EMBL/GenBank/DDBJ whole genome shotgun (WGS) entry which is preliminary data.</text>
</comment>
<feature type="compositionally biased region" description="Polar residues" evidence="6">
    <location>
        <begin position="877"/>
        <end position="899"/>
    </location>
</feature>
<evidence type="ECO:0000313" key="9">
    <source>
        <dbReference type="Proteomes" id="UP000652761"/>
    </source>
</evidence>
<evidence type="ECO:0000256" key="3">
    <source>
        <dbReference type="ARBA" id="ARBA00022833"/>
    </source>
</evidence>
<dbReference type="InterPro" id="IPR001965">
    <property type="entry name" value="Znf_PHD"/>
</dbReference>
<dbReference type="SUPFAM" id="SSF57903">
    <property type="entry name" value="FYVE/PHD zinc finger"/>
    <property type="match status" value="1"/>
</dbReference>
<dbReference type="GO" id="GO:0140566">
    <property type="term" value="F:histone reader activity"/>
    <property type="evidence" value="ECO:0007669"/>
    <property type="project" value="InterPro"/>
</dbReference>
<dbReference type="Proteomes" id="UP000652761">
    <property type="component" value="Unassembled WGS sequence"/>
</dbReference>
<reference evidence="8" key="1">
    <citation type="submission" date="2017-07" db="EMBL/GenBank/DDBJ databases">
        <title>Taro Niue Genome Assembly and Annotation.</title>
        <authorList>
            <person name="Atibalentja N."/>
            <person name="Keating K."/>
            <person name="Fields C.J."/>
        </authorList>
    </citation>
    <scope>NUCLEOTIDE SEQUENCE</scope>
    <source>
        <strain evidence="8">Niue_2</strain>
        <tissue evidence="8">Leaf</tissue>
    </source>
</reference>
<feature type="region of interest" description="Disordered" evidence="6">
    <location>
        <begin position="833"/>
        <end position="933"/>
    </location>
</feature>
<dbReference type="SMART" id="SM00249">
    <property type="entry name" value="PHD"/>
    <property type="match status" value="1"/>
</dbReference>
<keyword evidence="1" id="KW-0479">Metal-binding</keyword>
<organism evidence="8 9">
    <name type="scientific">Colocasia esculenta</name>
    <name type="common">Wild taro</name>
    <name type="synonym">Arum esculentum</name>
    <dbReference type="NCBI Taxonomy" id="4460"/>
    <lineage>
        <taxon>Eukaryota</taxon>
        <taxon>Viridiplantae</taxon>
        <taxon>Streptophyta</taxon>
        <taxon>Embryophyta</taxon>
        <taxon>Tracheophyta</taxon>
        <taxon>Spermatophyta</taxon>
        <taxon>Magnoliopsida</taxon>
        <taxon>Liliopsida</taxon>
        <taxon>Araceae</taxon>
        <taxon>Aroideae</taxon>
        <taxon>Colocasieae</taxon>
        <taxon>Colocasia</taxon>
    </lineage>
</organism>
<feature type="region of interest" description="Disordered" evidence="6">
    <location>
        <begin position="1269"/>
        <end position="1323"/>
    </location>
</feature>
<feature type="compositionally biased region" description="Basic and acidic residues" evidence="6">
    <location>
        <begin position="856"/>
        <end position="876"/>
    </location>
</feature>
<dbReference type="OrthoDB" id="787137at2759"/>
<keyword evidence="4" id="KW-0805">Transcription regulation</keyword>
<feature type="compositionally biased region" description="Polar residues" evidence="6">
    <location>
        <begin position="140"/>
        <end position="160"/>
    </location>
</feature>
<dbReference type="GO" id="GO:0034244">
    <property type="term" value="P:negative regulation of transcription elongation by RNA polymerase II"/>
    <property type="evidence" value="ECO:0007669"/>
    <property type="project" value="InterPro"/>
</dbReference>
<dbReference type="GO" id="GO:0008270">
    <property type="term" value="F:zinc ion binding"/>
    <property type="evidence" value="ECO:0007669"/>
    <property type="project" value="UniProtKB-KW"/>
</dbReference>
<dbReference type="InterPro" id="IPR011011">
    <property type="entry name" value="Znf_FYVE_PHD"/>
</dbReference>
<accession>A0A843VLN0</accession>
<evidence type="ECO:0000256" key="2">
    <source>
        <dbReference type="ARBA" id="ARBA00022771"/>
    </source>
</evidence>
<keyword evidence="3" id="KW-0862">Zinc</keyword>
<feature type="compositionally biased region" description="Basic and acidic residues" evidence="6">
    <location>
        <begin position="1304"/>
        <end position="1323"/>
    </location>
</feature>
<keyword evidence="5" id="KW-0804">Transcription</keyword>
<gene>
    <name evidence="8" type="ORF">Taro_030536</name>
</gene>
<dbReference type="InterPro" id="IPR013083">
    <property type="entry name" value="Znf_RING/FYVE/PHD"/>
</dbReference>
<dbReference type="PANTHER" id="PTHR33304">
    <property type="match status" value="1"/>
</dbReference>
<dbReference type="InterPro" id="IPR056280">
    <property type="entry name" value="AIPP2-like_SPOC"/>
</dbReference>
<feature type="compositionally biased region" description="Basic and acidic residues" evidence="6">
    <location>
        <begin position="742"/>
        <end position="755"/>
    </location>
</feature>
<sequence length="1424" mass="156098">MRKQRVRTLKELHEITQQISEPEAFLKGSCRIQGPVDEVDIDIEAKLAVFSTGKGFGKHYLNEDIPMKASGTCNVCAAPCSSCMHFNRTVSFMESKAEDDNSENSCGRKEADNFSFSNSDMPPFFKSKPCDDRMQEASETSKIFSTTSSHDSYSENTESKGTVKIPDVHDTSEGVDMPLKLISFERVEENQPMVVDYIKSQSSQEPTALNEVQRALPNHQGDPHELECHGDNMSYVTGLRDVNVASSHLSTSLGRKKMSSCTSASSSALPSKGFKRAAQAQAADGNIADIQGTRQQTAKFAKECLQTKSTNYDPTNAGFCNENPESSPLNRKPSPKEECLHSNAKIGKSLCTSAIKDGEENSNCQQPSEGLVEPLESSLGWQITTGVDEQKSIKAFNATIHSNNEKSKASNVKVDASPSGSYQCREMEIGGNNVNSQDYAIIQEIPDEHHEKPSLSVENVQGVQPTLQGESPDQDSFEDDVKVCDICGDAGREDLLAICSRCSDGAEHTYCMRIMLDKVPEGHWLCEECKLNEDMLTDKMEKSDSGKLKEEMPIELKEEMPIDKMEKTEFVSGALKAPSSIEKLQKVGSSFNPKLLPKLDISATAAEALLIVKGLQSPQMSVKKSSGSSEITSLSNKKLSDTSVASVLTASPSRKSMLSRESSFKNIDVGKPKLSNFVPPSGSQSSTGSQVFSRSLTPGPNLSRVQGQLHSNRGPLSRSGSFNSLKAKVKQVIKNIPQKPQFSKEHATSDTKEGFGRTLSKSASCKNINSGHLNVTESTTKSQSVSLHLPEESRILQHSKEKAIERKNSFVLNRTLTSSSSASAPSVLIVKTEPKVMQNDGKVNSVPESNCSHRSKGMEDSHDKGARDLRKQESHASKASGNHSPSGACNFADQKQTHVASKEDAHVGSSGDTNTIPQRILTNSSSNDEKFKESTLIGSSRSLTLPSKRILRCQRCNETGHSTQFCSIDKLRISASKPSIERTSREAANKGCKWKDAVDAAISKGRAQRNSPDQSEEISSTDICSEIVSQNHSSSSSSCVKGLSTMEGAADKQSSLRNSAAASSKTTINDMKQHAPQMLGNVCTSRDGDTNALSTHREELKEKPSTQILPEHNSILVDPLRVSALPVHEYIWQGSFEVKRPGRLPELSDGFQAHLSTCASPKVLKVVNKFPDKIQLEEVARLSSWPLQFQENSPTEENIALFFFAKDVSSYEKSYSKLLDSMLRNDLALKGNFEGIELLIFPSSKLPEKCQRWNRLLFLWGVFRERRSSCPHMSSGQSRPGRSNNHSEHSATALPVQPVTKVPTSEKESSHEDMDKDMPRHDKSMKTEADDLKNLSFVKAESAPSCIVNSYCHTTPILGKISENAIDRKCHPDRNTSNPSAATDLLTTKSEQTSSYDAFHQPSVQKNTAQLILETCQRRFDSVD</sequence>
<feature type="region of interest" description="Disordered" evidence="6">
    <location>
        <begin position="140"/>
        <end position="171"/>
    </location>
</feature>
<keyword evidence="9" id="KW-1185">Reference proteome</keyword>
<feature type="region of interest" description="Disordered" evidence="6">
    <location>
        <begin position="669"/>
        <end position="721"/>
    </location>
</feature>
<dbReference type="InterPro" id="IPR019787">
    <property type="entry name" value="Znf_PHD-finger"/>
</dbReference>
<feature type="domain" description="Zinc finger PHD-type" evidence="7">
    <location>
        <begin position="483"/>
        <end position="530"/>
    </location>
</feature>
<feature type="region of interest" description="Disordered" evidence="6">
    <location>
        <begin position="739"/>
        <end position="758"/>
    </location>
</feature>
<feature type="compositionally biased region" description="Polar residues" evidence="6">
    <location>
        <begin position="910"/>
        <end position="926"/>
    </location>
</feature>
<dbReference type="Pfam" id="PF23121">
    <property type="entry name" value="SPOC_AIPP2"/>
    <property type="match status" value="1"/>
</dbReference>
<name>A0A843VLN0_COLES</name>
<dbReference type="PANTHER" id="PTHR33304:SF9">
    <property type="entry name" value="RING_FYVE_PHD ZINC FINGER SUPERFAMILY PROTEIN"/>
    <property type="match status" value="1"/>
</dbReference>
<evidence type="ECO:0000256" key="4">
    <source>
        <dbReference type="ARBA" id="ARBA00023015"/>
    </source>
</evidence>
<dbReference type="InterPro" id="IPR049914">
    <property type="entry name" value="PHD1-3/5-6"/>
</dbReference>
<feature type="compositionally biased region" description="Polar residues" evidence="6">
    <location>
        <begin position="1271"/>
        <end position="1284"/>
    </location>
</feature>
<keyword evidence="2" id="KW-0863">Zinc-finger</keyword>
<evidence type="ECO:0000259" key="7">
    <source>
        <dbReference type="SMART" id="SM00249"/>
    </source>
</evidence>
<dbReference type="Gene3D" id="3.30.40.10">
    <property type="entry name" value="Zinc/RING finger domain, C3HC4 (zinc finger)"/>
    <property type="match status" value="1"/>
</dbReference>
<evidence type="ECO:0000256" key="1">
    <source>
        <dbReference type="ARBA" id="ARBA00022723"/>
    </source>
</evidence>
<protein>
    <recommendedName>
        <fullName evidence="7">Zinc finger PHD-type domain-containing protein</fullName>
    </recommendedName>
</protein>
<feature type="compositionally biased region" description="Polar residues" evidence="6">
    <location>
        <begin position="696"/>
        <end position="711"/>
    </location>
</feature>
<feature type="compositionally biased region" description="Low complexity" evidence="6">
    <location>
        <begin position="678"/>
        <end position="695"/>
    </location>
</feature>
<feature type="region of interest" description="Disordered" evidence="6">
    <location>
        <begin position="316"/>
        <end position="338"/>
    </location>
</feature>